<dbReference type="AlphaFoldDB" id="A0A1F7X2E9"/>
<evidence type="ECO:0000313" key="1">
    <source>
        <dbReference type="EMBL" id="OGM09270.1"/>
    </source>
</evidence>
<comment type="caution">
    <text evidence="1">The sequence shown here is derived from an EMBL/GenBank/DDBJ whole genome shotgun (WGS) entry which is preliminary data.</text>
</comment>
<dbReference type="Proteomes" id="UP000176939">
    <property type="component" value="Unassembled WGS sequence"/>
</dbReference>
<protein>
    <submittedName>
        <fullName evidence="1">Uncharacterized protein</fullName>
    </submittedName>
</protein>
<reference evidence="1 2" key="1">
    <citation type="journal article" date="2016" name="Nat. Commun.">
        <title>Thousands of microbial genomes shed light on interconnected biogeochemical processes in an aquifer system.</title>
        <authorList>
            <person name="Anantharaman K."/>
            <person name="Brown C.T."/>
            <person name="Hug L.A."/>
            <person name="Sharon I."/>
            <person name="Castelle C.J."/>
            <person name="Probst A.J."/>
            <person name="Thomas B.C."/>
            <person name="Singh A."/>
            <person name="Wilkins M.J."/>
            <person name="Karaoz U."/>
            <person name="Brodie E.L."/>
            <person name="Williams K.H."/>
            <person name="Hubbard S.S."/>
            <person name="Banfield J.F."/>
        </authorList>
    </citation>
    <scope>NUCLEOTIDE SEQUENCE [LARGE SCALE GENOMIC DNA]</scope>
</reference>
<dbReference type="EMBL" id="MGFQ01000024">
    <property type="protein sequence ID" value="OGM09270.1"/>
    <property type="molecule type" value="Genomic_DNA"/>
</dbReference>
<name>A0A1F7X2E9_9BACT</name>
<accession>A0A1F7X2E9</accession>
<proteinExistence type="predicted"/>
<organism evidence="1 2">
    <name type="scientific">Candidatus Woesebacteria bacterium RBG_13_36_22</name>
    <dbReference type="NCBI Taxonomy" id="1802478"/>
    <lineage>
        <taxon>Bacteria</taxon>
        <taxon>Candidatus Woeseibacteriota</taxon>
    </lineage>
</organism>
<sequence length="81" mass="9408">MEEKHELLFALSKEINGMWELFFALFSGISTGDRGEIFQEYLKHNNNAHILMSELATALDKKNDPDGRGCLEKKSYRLFRL</sequence>
<evidence type="ECO:0000313" key="2">
    <source>
        <dbReference type="Proteomes" id="UP000176939"/>
    </source>
</evidence>
<gene>
    <name evidence="1" type="ORF">A2Z67_05005</name>
</gene>